<name>A0A8J6ULQ3_9GAMM</name>
<dbReference type="EMBL" id="JACXAF010000009">
    <property type="protein sequence ID" value="MBD1389370.1"/>
    <property type="molecule type" value="Genomic_DNA"/>
</dbReference>
<dbReference type="Proteomes" id="UP000638014">
    <property type="component" value="Unassembled WGS sequence"/>
</dbReference>
<sequence>MGKVNFVPASKRRGKKQLHPLSSDSDYKPHSLDDYIQERLERQSTVPNEAYDENFSFDPCFDGQEGVFYMRWTDDDIEQFLEGHLEYSLRLLRDSSTGSGTYTRELEWVCSQQFETYCRAFGKDANLIRLEIAHIAKKQGRELSDTAAALMKAILRLPEVLSFDLTPIEYNAQW</sequence>
<organism evidence="2 3">
    <name type="scientific">Neiella litorisoli</name>
    <dbReference type="NCBI Taxonomy" id="2771431"/>
    <lineage>
        <taxon>Bacteria</taxon>
        <taxon>Pseudomonadati</taxon>
        <taxon>Pseudomonadota</taxon>
        <taxon>Gammaproteobacteria</taxon>
        <taxon>Alteromonadales</taxon>
        <taxon>Echinimonadaceae</taxon>
        <taxon>Neiella</taxon>
    </lineage>
</organism>
<accession>A0A8J6ULQ3</accession>
<feature type="region of interest" description="Disordered" evidence="1">
    <location>
        <begin position="1"/>
        <end position="30"/>
    </location>
</feature>
<dbReference type="RefSeq" id="WP_191144479.1">
    <property type="nucleotide sequence ID" value="NZ_JACXAF010000009.1"/>
</dbReference>
<gene>
    <name evidence="2" type="ORF">IC617_08025</name>
</gene>
<keyword evidence="3" id="KW-1185">Reference proteome</keyword>
<evidence type="ECO:0000313" key="3">
    <source>
        <dbReference type="Proteomes" id="UP000638014"/>
    </source>
</evidence>
<reference evidence="2" key="1">
    <citation type="submission" date="2020-09" db="EMBL/GenBank/DDBJ databases">
        <title>A novel bacterium of genus Neiella, isolated from South China Sea.</title>
        <authorList>
            <person name="Huang H."/>
            <person name="Mo K."/>
            <person name="Hu Y."/>
        </authorList>
    </citation>
    <scope>NUCLEOTIDE SEQUENCE</scope>
    <source>
        <strain evidence="2">HB171785</strain>
    </source>
</reference>
<protein>
    <submittedName>
        <fullName evidence="2">Uncharacterized protein</fullName>
    </submittedName>
</protein>
<comment type="caution">
    <text evidence="2">The sequence shown here is derived from an EMBL/GenBank/DDBJ whole genome shotgun (WGS) entry which is preliminary data.</text>
</comment>
<proteinExistence type="predicted"/>
<evidence type="ECO:0000256" key="1">
    <source>
        <dbReference type="SAM" id="MobiDB-lite"/>
    </source>
</evidence>
<evidence type="ECO:0000313" key="2">
    <source>
        <dbReference type="EMBL" id="MBD1389370.1"/>
    </source>
</evidence>
<dbReference type="AlphaFoldDB" id="A0A8J6ULQ3"/>